<evidence type="ECO:0000313" key="1">
    <source>
        <dbReference type="EMBL" id="KAG2578048.1"/>
    </source>
</evidence>
<gene>
    <name evidence="1" type="ORF">PVAP13_6NG190615</name>
</gene>
<comment type="caution">
    <text evidence="1">The sequence shown here is derived from an EMBL/GenBank/DDBJ whole genome shotgun (WGS) entry which is preliminary data.</text>
</comment>
<name>A0A8T0QYM1_PANVG</name>
<dbReference type="AlphaFoldDB" id="A0A8T0QYM1"/>
<reference evidence="1" key="1">
    <citation type="submission" date="2020-05" db="EMBL/GenBank/DDBJ databases">
        <title>WGS assembly of Panicum virgatum.</title>
        <authorList>
            <person name="Lovell J.T."/>
            <person name="Jenkins J."/>
            <person name="Shu S."/>
            <person name="Juenger T.E."/>
            <person name="Schmutz J."/>
        </authorList>
    </citation>
    <scope>NUCLEOTIDE SEQUENCE</scope>
    <source>
        <strain evidence="1">AP13</strain>
    </source>
</reference>
<sequence length="176" mass="20137">MLKDYGSHAGDRLLGVHGACYQSTCIRMPVYGYEISIPDAVSWPLCRVLGLILLWMPMFYQQAGSDELMHDNVQRCRIKLPAERAKCGSPSFQIRFPCTLKMLPGTGRLARDHGVSGGGGEHRLSRRPQSWTWRMRRIVDGWGRRRGLGGRRVSVWSTARPRLACCVEERRRVRPW</sequence>
<proteinExistence type="predicted"/>
<keyword evidence="2" id="KW-1185">Reference proteome</keyword>
<evidence type="ECO:0000313" key="2">
    <source>
        <dbReference type="Proteomes" id="UP000823388"/>
    </source>
</evidence>
<protein>
    <submittedName>
        <fullName evidence="1">Uncharacterized protein</fullName>
    </submittedName>
</protein>
<organism evidence="1 2">
    <name type="scientific">Panicum virgatum</name>
    <name type="common">Blackwell switchgrass</name>
    <dbReference type="NCBI Taxonomy" id="38727"/>
    <lineage>
        <taxon>Eukaryota</taxon>
        <taxon>Viridiplantae</taxon>
        <taxon>Streptophyta</taxon>
        <taxon>Embryophyta</taxon>
        <taxon>Tracheophyta</taxon>
        <taxon>Spermatophyta</taxon>
        <taxon>Magnoliopsida</taxon>
        <taxon>Liliopsida</taxon>
        <taxon>Poales</taxon>
        <taxon>Poaceae</taxon>
        <taxon>PACMAD clade</taxon>
        <taxon>Panicoideae</taxon>
        <taxon>Panicodae</taxon>
        <taxon>Paniceae</taxon>
        <taxon>Panicinae</taxon>
        <taxon>Panicum</taxon>
        <taxon>Panicum sect. Hiantes</taxon>
    </lineage>
</organism>
<dbReference type="EMBL" id="CM029048">
    <property type="protein sequence ID" value="KAG2578048.1"/>
    <property type="molecule type" value="Genomic_DNA"/>
</dbReference>
<dbReference type="Proteomes" id="UP000823388">
    <property type="component" value="Chromosome 6N"/>
</dbReference>
<accession>A0A8T0QYM1</accession>